<dbReference type="Gene3D" id="1.25.40.10">
    <property type="entry name" value="Tetratricopeptide repeat domain"/>
    <property type="match status" value="1"/>
</dbReference>
<dbReference type="PANTHER" id="PTHR47926:SF500">
    <property type="entry name" value="REPEAT-CONTAINING PROTEIN, PUTATIVE-RELATED"/>
    <property type="match status" value="1"/>
</dbReference>
<dbReference type="InterPro" id="IPR046848">
    <property type="entry name" value="E_motif"/>
</dbReference>
<evidence type="ECO:0000313" key="3">
    <source>
        <dbReference type="EMBL" id="KAH7520950.1"/>
    </source>
</evidence>
<dbReference type="Pfam" id="PF13041">
    <property type="entry name" value="PPR_2"/>
    <property type="match status" value="1"/>
</dbReference>
<dbReference type="GO" id="GO:0003723">
    <property type="term" value="F:RNA binding"/>
    <property type="evidence" value="ECO:0007669"/>
    <property type="project" value="InterPro"/>
</dbReference>
<dbReference type="AlphaFoldDB" id="A0A978V134"/>
<dbReference type="GO" id="GO:0009451">
    <property type="term" value="P:RNA modification"/>
    <property type="evidence" value="ECO:0007669"/>
    <property type="project" value="InterPro"/>
</dbReference>
<protein>
    <recommendedName>
        <fullName evidence="5">Pentatricopeptide repeat-containing protein</fullName>
    </recommendedName>
</protein>
<dbReference type="PANTHER" id="PTHR47926">
    <property type="entry name" value="PENTATRICOPEPTIDE REPEAT-CONTAINING PROTEIN"/>
    <property type="match status" value="1"/>
</dbReference>
<dbReference type="InterPro" id="IPR046960">
    <property type="entry name" value="PPR_At4g14850-like_plant"/>
</dbReference>
<evidence type="ECO:0000256" key="2">
    <source>
        <dbReference type="PROSITE-ProRule" id="PRU00708"/>
    </source>
</evidence>
<dbReference type="PROSITE" id="PS51375">
    <property type="entry name" value="PPR"/>
    <property type="match status" value="1"/>
</dbReference>
<gene>
    <name evidence="3" type="ORF">FEM48_Zijuj08G0200100</name>
</gene>
<comment type="caution">
    <text evidence="3">The sequence shown here is derived from an EMBL/GenBank/DDBJ whole genome shotgun (WGS) entry which is preliminary data.</text>
</comment>
<feature type="repeat" description="PPR" evidence="2">
    <location>
        <begin position="71"/>
        <end position="105"/>
    </location>
</feature>
<dbReference type="InterPro" id="IPR011990">
    <property type="entry name" value="TPR-like_helical_dom_sf"/>
</dbReference>
<organism evidence="3 4">
    <name type="scientific">Ziziphus jujuba var. spinosa</name>
    <dbReference type="NCBI Taxonomy" id="714518"/>
    <lineage>
        <taxon>Eukaryota</taxon>
        <taxon>Viridiplantae</taxon>
        <taxon>Streptophyta</taxon>
        <taxon>Embryophyta</taxon>
        <taxon>Tracheophyta</taxon>
        <taxon>Spermatophyta</taxon>
        <taxon>Magnoliopsida</taxon>
        <taxon>eudicotyledons</taxon>
        <taxon>Gunneridae</taxon>
        <taxon>Pentapetalae</taxon>
        <taxon>rosids</taxon>
        <taxon>fabids</taxon>
        <taxon>Rosales</taxon>
        <taxon>Rhamnaceae</taxon>
        <taxon>Paliureae</taxon>
        <taxon>Ziziphus</taxon>
    </lineage>
</organism>
<accession>A0A978V134</accession>
<dbReference type="Proteomes" id="UP000813462">
    <property type="component" value="Unassembled WGS sequence"/>
</dbReference>
<dbReference type="EMBL" id="JAEACU010000008">
    <property type="protein sequence ID" value="KAH7520950.1"/>
    <property type="molecule type" value="Genomic_DNA"/>
</dbReference>
<keyword evidence="1" id="KW-0677">Repeat</keyword>
<evidence type="ECO:0000313" key="4">
    <source>
        <dbReference type="Proteomes" id="UP000813462"/>
    </source>
</evidence>
<dbReference type="NCBIfam" id="TIGR00756">
    <property type="entry name" value="PPR"/>
    <property type="match status" value="1"/>
</dbReference>
<proteinExistence type="predicted"/>
<reference evidence="3" key="1">
    <citation type="journal article" date="2021" name="Front. Plant Sci.">
        <title>Chromosome-Scale Genome Assembly for Chinese Sour Jujube and Insights Into Its Genome Evolution and Domestication Signature.</title>
        <authorList>
            <person name="Shen L.-Y."/>
            <person name="Luo H."/>
            <person name="Wang X.-L."/>
            <person name="Wang X.-M."/>
            <person name="Qiu X.-J."/>
            <person name="Liu H."/>
            <person name="Zhou S.-S."/>
            <person name="Jia K.-H."/>
            <person name="Nie S."/>
            <person name="Bao Y.-T."/>
            <person name="Zhang R.-G."/>
            <person name="Yun Q.-Z."/>
            <person name="Chai Y.-H."/>
            <person name="Lu J.-Y."/>
            <person name="Li Y."/>
            <person name="Zhao S.-W."/>
            <person name="Mao J.-F."/>
            <person name="Jia S.-G."/>
            <person name="Mao Y.-M."/>
        </authorList>
    </citation>
    <scope>NUCLEOTIDE SEQUENCE</scope>
    <source>
        <strain evidence="3">AT0</strain>
        <tissue evidence="3">Leaf</tissue>
    </source>
</reference>
<evidence type="ECO:0008006" key="5">
    <source>
        <dbReference type="Google" id="ProtNLM"/>
    </source>
</evidence>
<sequence length="222" mass="25157">MSGGNSFRLSSLVRNCIYHPAVSQTKQIHAQILVRGFLSDVTLQTDLLLLYSKCGFLCDARQVFDRMVDRNMHSWNILIFWYVQNSKFSDALSVFDRFRQMDLRPDHYTFPPLFKACGGVVGYTYLGKLLYGWVIKLGYGGYVVVTSSSLGMWDSVSLIRLKMKDLGLVKTPGCSWIMISGKIHKFYQGDNSHPLAVLVCKTLERITKAKLLSGECGVEEYV</sequence>
<evidence type="ECO:0000256" key="1">
    <source>
        <dbReference type="ARBA" id="ARBA00022737"/>
    </source>
</evidence>
<dbReference type="InterPro" id="IPR002885">
    <property type="entry name" value="PPR_rpt"/>
</dbReference>
<dbReference type="Pfam" id="PF20431">
    <property type="entry name" value="E_motif"/>
    <property type="match status" value="1"/>
</dbReference>
<name>A0A978V134_ZIZJJ</name>